<dbReference type="InterPro" id="IPR013154">
    <property type="entry name" value="ADH-like_N"/>
</dbReference>
<dbReference type="GO" id="GO:0046294">
    <property type="term" value="P:formaldehyde catabolic process"/>
    <property type="evidence" value="ECO:0007669"/>
    <property type="project" value="InterPro"/>
</dbReference>
<dbReference type="GO" id="GO:0106321">
    <property type="term" value="F:S-(hydroxymethyl)glutathione dehydrogenase (NADP+) activity"/>
    <property type="evidence" value="ECO:0007669"/>
    <property type="project" value="RHEA"/>
</dbReference>
<comment type="catalytic activity">
    <reaction evidence="9 12">
        <text>S-(hydroxymethyl)glutathione + NAD(+) = S-formylglutathione + NADH + H(+)</text>
        <dbReference type="Rhea" id="RHEA:19985"/>
        <dbReference type="ChEBI" id="CHEBI:15378"/>
        <dbReference type="ChEBI" id="CHEBI:57540"/>
        <dbReference type="ChEBI" id="CHEBI:57688"/>
        <dbReference type="ChEBI" id="CHEBI:57945"/>
        <dbReference type="ChEBI" id="CHEBI:58758"/>
        <dbReference type="EC" id="1.1.1.284"/>
    </reaction>
</comment>
<evidence type="ECO:0000313" key="15">
    <source>
        <dbReference type="Proteomes" id="UP000014500"/>
    </source>
</evidence>
<dbReference type="InterPro" id="IPR002328">
    <property type="entry name" value="ADH_Zn_CS"/>
</dbReference>
<dbReference type="GO" id="GO:0004022">
    <property type="term" value="F:alcohol dehydrogenase (NAD+) activity"/>
    <property type="evidence" value="ECO:0007669"/>
    <property type="project" value="UniProtKB-EC"/>
</dbReference>
<keyword evidence="3 12" id="KW-0479">Metal-binding</keyword>
<evidence type="ECO:0000256" key="2">
    <source>
        <dbReference type="ARBA" id="ARBA00010902"/>
    </source>
</evidence>
<dbReference type="FunFam" id="3.40.50.720:FF:000003">
    <property type="entry name" value="S-(hydroxymethyl)glutathione dehydrogenase"/>
    <property type="match status" value="1"/>
</dbReference>
<evidence type="ECO:0000256" key="10">
    <source>
        <dbReference type="ARBA" id="ARBA00049164"/>
    </source>
</evidence>
<dbReference type="InterPro" id="IPR036291">
    <property type="entry name" value="NAD(P)-bd_dom_sf"/>
</dbReference>
<dbReference type="GO" id="GO:0005829">
    <property type="term" value="C:cytosol"/>
    <property type="evidence" value="ECO:0007669"/>
    <property type="project" value="TreeGrafter"/>
</dbReference>
<dbReference type="Gene3D" id="3.40.50.720">
    <property type="entry name" value="NAD(P)-binding Rossmann-like Domain"/>
    <property type="match status" value="1"/>
</dbReference>
<dbReference type="InterPro" id="IPR013149">
    <property type="entry name" value="ADH-like_C"/>
</dbReference>
<dbReference type="Proteomes" id="UP000014500">
    <property type="component" value="Unassembled WGS sequence"/>
</dbReference>
<dbReference type="NCBIfam" id="TIGR02818">
    <property type="entry name" value="adh_III_F_hyde"/>
    <property type="match status" value="1"/>
</dbReference>
<feature type="domain" description="Enoyl reductase (ER)" evidence="13">
    <location>
        <begin position="20"/>
        <end position="378"/>
    </location>
</feature>
<dbReference type="SUPFAM" id="SSF51735">
    <property type="entry name" value="NAD(P)-binding Rossmann-fold domains"/>
    <property type="match status" value="1"/>
</dbReference>
<evidence type="ECO:0000256" key="7">
    <source>
        <dbReference type="ARBA" id="ARBA00032767"/>
    </source>
</evidence>
<keyword evidence="5 12" id="KW-0560">Oxidoreductase</keyword>
<evidence type="ECO:0000256" key="4">
    <source>
        <dbReference type="ARBA" id="ARBA00022833"/>
    </source>
</evidence>
<reference evidence="15" key="1">
    <citation type="submission" date="2011-05" db="EMBL/GenBank/DDBJ databases">
        <authorList>
            <person name="Richards S.R."/>
            <person name="Qu J."/>
            <person name="Jiang H."/>
            <person name="Jhangiani S.N."/>
            <person name="Agravi P."/>
            <person name="Goodspeed R."/>
            <person name="Gross S."/>
            <person name="Mandapat C."/>
            <person name="Jackson L."/>
            <person name="Mathew T."/>
            <person name="Pu L."/>
            <person name="Thornton R."/>
            <person name="Saada N."/>
            <person name="Wilczek-Boney K.B."/>
            <person name="Lee S."/>
            <person name="Kovar C."/>
            <person name="Wu Y."/>
            <person name="Scherer S.E."/>
            <person name="Worley K.C."/>
            <person name="Muzny D.M."/>
            <person name="Gibbs R."/>
        </authorList>
    </citation>
    <scope>NUCLEOTIDE SEQUENCE</scope>
    <source>
        <strain evidence="15">Brora</strain>
    </source>
</reference>
<dbReference type="SUPFAM" id="SSF50129">
    <property type="entry name" value="GroES-like"/>
    <property type="match status" value="2"/>
</dbReference>
<dbReference type="OMA" id="SCYIGCG"/>
<dbReference type="SMART" id="SM00829">
    <property type="entry name" value="PKS_ER"/>
    <property type="match status" value="1"/>
</dbReference>
<evidence type="ECO:0000256" key="3">
    <source>
        <dbReference type="ARBA" id="ARBA00022723"/>
    </source>
</evidence>
<evidence type="ECO:0000256" key="12">
    <source>
        <dbReference type="RuleBase" id="RU362016"/>
    </source>
</evidence>
<dbReference type="InterPro" id="IPR020843">
    <property type="entry name" value="ER"/>
</dbReference>
<organism evidence="14 15">
    <name type="scientific">Strigamia maritima</name>
    <name type="common">European centipede</name>
    <name type="synonym">Geophilus maritimus</name>
    <dbReference type="NCBI Taxonomy" id="126957"/>
    <lineage>
        <taxon>Eukaryota</taxon>
        <taxon>Metazoa</taxon>
        <taxon>Ecdysozoa</taxon>
        <taxon>Arthropoda</taxon>
        <taxon>Myriapoda</taxon>
        <taxon>Chilopoda</taxon>
        <taxon>Pleurostigmophora</taxon>
        <taxon>Geophilomorpha</taxon>
        <taxon>Linotaeniidae</taxon>
        <taxon>Strigamia</taxon>
    </lineage>
</organism>
<dbReference type="AlphaFoldDB" id="T1JKA8"/>
<evidence type="ECO:0000259" key="13">
    <source>
        <dbReference type="SMART" id="SM00829"/>
    </source>
</evidence>
<dbReference type="HOGENOM" id="CLU_026673_14_0_1"/>
<dbReference type="GO" id="GO:0106322">
    <property type="term" value="F:S-(hydroxymethyl)glutathione dehydrogenase (NAD+) activity"/>
    <property type="evidence" value="ECO:0007669"/>
    <property type="project" value="RHEA"/>
</dbReference>
<dbReference type="PANTHER" id="PTHR43880">
    <property type="entry name" value="ALCOHOL DEHYDROGENASE"/>
    <property type="match status" value="1"/>
</dbReference>
<evidence type="ECO:0000313" key="14">
    <source>
        <dbReference type="EnsemblMetazoa" id="SMAR014288-PA"/>
    </source>
</evidence>
<evidence type="ECO:0000256" key="9">
    <source>
        <dbReference type="ARBA" id="ARBA00048110"/>
    </source>
</evidence>
<reference evidence="14" key="2">
    <citation type="submission" date="2015-02" db="UniProtKB">
        <authorList>
            <consortium name="EnsemblMetazoa"/>
        </authorList>
    </citation>
    <scope>IDENTIFICATION</scope>
</reference>
<evidence type="ECO:0000256" key="6">
    <source>
        <dbReference type="ARBA" id="ARBA00023027"/>
    </source>
</evidence>
<protein>
    <recommendedName>
        <fullName evidence="7 12">S-(hydroxymethyl)glutathione dehydrogenase</fullName>
        <ecNumber evidence="12">1.1.1.284</ecNumber>
    </recommendedName>
</protein>
<keyword evidence="6 12" id="KW-0520">NAD</keyword>
<dbReference type="GO" id="GO:0008270">
    <property type="term" value="F:zinc ion binding"/>
    <property type="evidence" value="ECO:0007669"/>
    <property type="project" value="InterPro"/>
</dbReference>
<dbReference type="PANTHER" id="PTHR43880:SF12">
    <property type="entry name" value="ALCOHOL DEHYDROGENASE CLASS-3"/>
    <property type="match status" value="1"/>
</dbReference>
<comment type="catalytic activity">
    <reaction evidence="8">
        <text>S-(hydroxymethyl)glutathione + NADP(+) = S-formylglutathione + NADPH + H(+)</text>
        <dbReference type="Rhea" id="RHEA:19981"/>
        <dbReference type="ChEBI" id="CHEBI:15378"/>
        <dbReference type="ChEBI" id="CHEBI:57688"/>
        <dbReference type="ChEBI" id="CHEBI:57783"/>
        <dbReference type="ChEBI" id="CHEBI:58349"/>
        <dbReference type="ChEBI" id="CHEBI:58758"/>
        <dbReference type="EC" id="1.1.1.284"/>
    </reaction>
</comment>
<keyword evidence="4 12" id="KW-0862">Zinc</keyword>
<dbReference type="InterPro" id="IPR011032">
    <property type="entry name" value="GroES-like_sf"/>
</dbReference>
<dbReference type="InterPro" id="IPR014183">
    <property type="entry name" value="ADH_3"/>
</dbReference>
<evidence type="ECO:0000256" key="1">
    <source>
        <dbReference type="ARBA" id="ARBA00001947"/>
    </source>
</evidence>
<sequence>MAESDTSGKPIQCRAAVAWEANKPLTIETIQVDPPKPGEVRIKLTATGVCHTDAYTLSGNDSEGKFPCVLGHEGAGIVESIGEGVTTVSPGDHVIPLYIPQCGECKFCKSPKTNLCSKIRATQGQGVMPDGTSRYSCNGKTLYHYMGCSSFSEYIVVPEIAVAKVNDEAPLNKICLLGCGIATGYGAALNTANVEAGSNVAVWGLGGVGLAVVMGCKEAGAKRIIGVDINKDKFETGMKFGCTECVNPKDYSKPIEQVLIEMTDGGLDFTFECIGNTATMRAALEASHRGWGKSVIIGVGPAGQNISTAPFQLITGRTWCGSAFGGWKSRDSVPKLVEKYMDKKIMVDEFISYVLPLEKINEAFDLMHSGKRIFKIVFQLGVIFTCESFMDCGLNECCKDFGITKSCLALRDAEETCGGKFLCECKLGYTCKEREESVWNTFKVGIGHCTSIVDGLKDMIK</sequence>
<dbReference type="EC" id="1.1.1.284" evidence="12"/>
<dbReference type="FunFam" id="3.90.180.10:FF:000001">
    <property type="entry name" value="S-(hydroxymethyl)glutathione dehydrogenase"/>
    <property type="match status" value="1"/>
</dbReference>
<comment type="catalytic activity">
    <reaction evidence="11">
        <text>a primary alcohol + NAD(+) = an aldehyde + NADH + H(+)</text>
        <dbReference type="Rhea" id="RHEA:10736"/>
        <dbReference type="ChEBI" id="CHEBI:15378"/>
        <dbReference type="ChEBI" id="CHEBI:15734"/>
        <dbReference type="ChEBI" id="CHEBI:17478"/>
        <dbReference type="ChEBI" id="CHEBI:57540"/>
        <dbReference type="ChEBI" id="CHEBI:57945"/>
        <dbReference type="EC" id="1.1.1.1"/>
    </reaction>
</comment>
<evidence type="ECO:0000256" key="5">
    <source>
        <dbReference type="ARBA" id="ARBA00023002"/>
    </source>
</evidence>
<dbReference type="PhylomeDB" id="T1JKA8"/>
<proteinExistence type="inferred from homology"/>
<name>T1JKA8_STRMM</name>
<dbReference type="Gene3D" id="3.90.180.10">
    <property type="entry name" value="Medium-chain alcohol dehydrogenases, catalytic domain"/>
    <property type="match status" value="1"/>
</dbReference>
<dbReference type="eggNOG" id="KOG0022">
    <property type="taxonomic scope" value="Eukaryota"/>
</dbReference>
<dbReference type="Pfam" id="PF08240">
    <property type="entry name" value="ADH_N"/>
    <property type="match status" value="1"/>
</dbReference>
<dbReference type="Pfam" id="PF00107">
    <property type="entry name" value="ADH_zinc_N"/>
    <property type="match status" value="1"/>
</dbReference>
<comment type="similarity">
    <text evidence="2 12">Belongs to the zinc-containing alcohol dehydrogenase family. Class-III subfamily.</text>
</comment>
<dbReference type="EnsemblMetazoa" id="SMAR014288-RA">
    <property type="protein sequence ID" value="SMAR014288-PA"/>
    <property type="gene ID" value="SMAR014288"/>
</dbReference>
<comment type="cofactor">
    <cofactor evidence="1 12">
        <name>Zn(2+)</name>
        <dbReference type="ChEBI" id="CHEBI:29105"/>
    </cofactor>
</comment>
<comment type="catalytic activity">
    <reaction evidence="10">
        <text>a secondary alcohol + NAD(+) = a ketone + NADH + H(+)</text>
        <dbReference type="Rhea" id="RHEA:10740"/>
        <dbReference type="ChEBI" id="CHEBI:15378"/>
        <dbReference type="ChEBI" id="CHEBI:17087"/>
        <dbReference type="ChEBI" id="CHEBI:35681"/>
        <dbReference type="ChEBI" id="CHEBI:57540"/>
        <dbReference type="ChEBI" id="CHEBI:57945"/>
        <dbReference type="EC" id="1.1.1.1"/>
    </reaction>
</comment>
<evidence type="ECO:0000256" key="11">
    <source>
        <dbReference type="ARBA" id="ARBA00049243"/>
    </source>
</evidence>
<evidence type="ECO:0000256" key="8">
    <source>
        <dbReference type="ARBA" id="ARBA00047793"/>
    </source>
</evidence>
<dbReference type="STRING" id="126957.T1JKA8"/>
<dbReference type="CDD" id="cd08300">
    <property type="entry name" value="alcohol_DH_class_III"/>
    <property type="match status" value="1"/>
</dbReference>
<dbReference type="EMBL" id="JH431975">
    <property type="status" value="NOT_ANNOTATED_CDS"/>
    <property type="molecule type" value="Genomic_DNA"/>
</dbReference>
<dbReference type="PROSITE" id="PS00059">
    <property type="entry name" value="ADH_ZINC"/>
    <property type="match status" value="1"/>
</dbReference>
<keyword evidence="15" id="KW-1185">Reference proteome</keyword>
<accession>T1JKA8</accession>